<organism evidence="1">
    <name type="scientific">gut metagenome</name>
    <dbReference type="NCBI Taxonomy" id="749906"/>
    <lineage>
        <taxon>unclassified sequences</taxon>
        <taxon>metagenomes</taxon>
        <taxon>organismal metagenomes</taxon>
    </lineage>
</organism>
<evidence type="ECO:0000313" key="1">
    <source>
        <dbReference type="EMBL" id="EJX00675.1"/>
    </source>
</evidence>
<proteinExistence type="predicted"/>
<sequence length="140" mass="14691">MVVQAGIESRVVACVVAALRMAVGGECEGRVVAHAVADVAHEVKPLLLVKRHTHIDYRIDSPVTAQGDGLRGGYARYLVVGLPAGLLVERVVPARIHGVPAVVLQCTGVDEVDRVAAGVLHVGVSQKHVERITAVGNRDG</sequence>
<comment type="caution">
    <text evidence="1">The sequence shown here is derived from an EMBL/GenBank/DDBJ whole genome shotgun (WGS) entry which is preliminary data.</text>
</comment>
<accession>J9GLN1</accession>
<dbReference type="AlphaFoldDB" id="J9GLN1"/>
<reference evidence="1" key="1">
    <citation type="journal article" date="2012" name="PLoS ONE">
        <title>Gene sets for utilization of primary and secondary nutrition supplies in the distal gut of endangered iberian lynx.</title>
        <authorList>
            <person name="Alcaide M."/>
            <person name="Messina E."/>
            <person name="Richter M."/>
            <person name="Bargiela R."/>
            <person name="Peplies J."/>
            <person name="Huws S.A."/>
            <person name="Newbold C.J."/>
            <person name="Golyshin P.N."/>
            <person name="Simon M.A."/>
            <person name="Lopez G."/>
            <person name="Yakimov M.M."/>
            <person name="Ferrer M."/>
        </authorList>
    </citation>
    <scope>NUCLEOTIDE SEQUENCE</scope>
</reference>
<protein>
    <submittedName>
        <fullName evidence="1">Uncharacterized protein</fullName>
    </submittedName>
</protein>
<dbReference type="EMBL" id="AMCI01003272">
    <property type="protein sequence ID" value="EJX00675.1"/>
    <property type="molecule type" value="Genomic_DNA"/>
</dbReference>
<name>J9GLN1_9ZZZZ</name>
<gene>
    <name evidence="1" type="ORF">EVA_11212</name>
</gene>